<dbReference type="Proteomes" id="UP001320706">
    <property type="component" value="Unassembled WGS sequence"/>
</dbReference>
<evidence type="ECO:0000313" key="2">
    <source>
        <dbReference type="Proteomes" id="UP001320706"/>
    </source>
</evidence>
<proteinExistence type="predicted"/>
<protein>
    <submittedName>
        <fullName evidence="1">Uncharacterized protein</fullName>
    </submittedName>
</protein>
<dbReference type="EMBL" id="JAMKPW020000014">
    <property type="protein sequence ID" value="KAK8211407.1"/>
    <property type="molecule type" value="Genomic_DNA"/>
</dbReference>
<keyword evidence="2" id="KW-1185">Reference proteome</keyword>
<organism evidence="1 2">
    <name type="scientific">Zalaria obscura</name>
    <dbReference type="NCBI Taxonomy" id="2024903"/>
    <lineage>
        <taxon>Eukaryota</taxon>
        <taxon>Fungi</taxon>
        <taxon>Dikarya</taxon>
        <taxon>Ascomycota</taxon>
        <taxon>Pezizomycotina</taxon>
        <taxon>Dothideomycetes</taxon>
        <taxon>Dothideomycetidae</taxon>
        <taxon>Dothideales</taxon>
        <taxon>Zalariaceae</taxon>
        <taxon>Zalaria</taxon>
    </lineage>
</organism>
<name>A0ACC3SFJ5_9PEZI</name>
<sequence length="776" mass="85659">MPPLPRSHVVVYINPGSDGDPSKWPVDGSAGGHHGLHWIKNTEGYREKLALRWMTERGLAESGVPYILDRLPDGYALFGKRRENDIKHLDQYLYGHPSYRFRSVYEFYDHFKCLMDNGNANHCTCLGCAKRHPAVVIEQKKGPLRQLQNGNGGSTSSAPTSWFSESFPVHVGKPKKRKRESAVLDLKDDEGVPDIYNLLVERLRAKNTLDVSIEEERSPDWVSERNLLADHIASLRRQPRFIPRPGEVVLFARNVGEGESICFNDSTGTYNVRKRGGVTVTPRWEAGVVTQTPEESIAAEDLTMEKGKEYNVNYSGFRIEPLSEVGAYDKPLTKQYKYVPLHMIRPFIFYADFFKGIDRAAWHASIRNAMSIMSSFTLLDKYHFKGVWPSATIFTKGIYIGSELLLQGDTVRLLPNKLSDPLVTDILHITAIKMKLINLDGPDTLSDLDEDEPDDDPPAYNVCIHLSGHAYTTDPTRAWGMGKLAIRPELQPPGVQGYGNWYHLHNPKTRWEVPFSRIMGRCFETEAMERWFPASSTAPAPSKPSFSATTKTATSGKRSVSATNANGTGPDLSKSLDALLAARDYATTHDSRIRTDEGKTWFWTDSRVEQLDLHEVNGTAVGLVSERNLPAWKRAMNLRKGARGMLPLPKSGVGIGNGGAGRGKGSEERRISAAGLGMPNQRFARSGLVAGALDAVADEEGEGESDVEIDSGDDDGVVGAGEGMDGIELDGSENENGSEEGSGEESEEKSGDDEEAAADRMVEELALGAIDEDMEE</sequence>
<reference evidence="1" key="1">
    <citation type="submission" date="2024-02" db="EMBL/GenBank/DDBJ databases">
        <title>Metagenome Assembled Genome of Zalaria obscura JY119.</title>
        <authorList>
            <person name="Vighnesh L."/>
            <person name="Jagadeeshwari U."/>
            <person name="Venkata Ramana C."/>
            <person name="Sasikala C."/>
        </authorList>
    </citation>
    <scope>NUCLEOTIDE SEQUENCE</scope>
    <source>
        <strain evidence="1">JY119</strain>
    </source>
</reference>
<accession>A0ACC3SFJ5</accession>
<comment type="caution">
    <text evidence="1">The sequence shown here is derived from an EMBL/GenBank/DDBJ whole genome shotgun (WGS) entry which is preliminary data.</text>
</comment>
<gene>
    <name evidence="1" type="ORF">M8818_003374</name>
</gene>
<evidence type="ECO:0000313" key="1">
    <source>
        <dbReference type="EMBL" id="KAK8211407.1"/>
    </source>
</evidence>